<dbReference type="EMBL" id="CP060789">
    <property type="protein sequence ID" value="QNP56874.1"/>
    <property type="molecule type" value="Genomic_DNA"/>
</dbReference>
<dbReference type="AlphaFoldDB" id="A0A7H0H8K8"/>
<evidence type="ECO:0000256" key="1">
    <source>
        <dbReference type="ARBA" id="ARBA00022676"/>
    </source>
</evidence>
<keyword evidence="1" id="KW-0328">Glycosyltransferase</keyword>
<dbReference type="InterPro" id="IPR001296">
    <property type="entry name" value="Glyco_trans_1"/>
</dbReference>
<dbReference type="PANTHER" id="PTHR45947">
    <property type="entry name" value="SULFOQUINOVOSYL TRANSFERASE SQD2"/>
    <property type="match status" value="1"/>
</dbReference>
<evidence type="ECO:0000313" key="5">
    <source>
        <dbReference type="EMBL" id="QNP56874.1"/>
    </source>
</evidence>
<keyword evidence="6" id="KW-1185">Reference proteome</keyword>
<dbReference type="Pfam" id="PF00534">
    <property type="entry name" value="Glycos_transf_1"/>
    <property type="match status" value="1"/>
</dbReference>
<sequence length="414" mass="45452">MSLRIAIIIDDFFPASGGIGRSVQTQLEELTALGHDVTLIAPDRHLQKPRIGRIIECPTLYVEGLPAHLSVLHCSDRRARLINDAGRFDIVHSQTERGALVLGSKLAQLQGIPHLHSFHANIAGTHQSVRGAFWGTLSYLLLVLPALRRARKVDGVATRFPSRRNEAGGLFARMDWRHFADIAQRVDAYTVPSPFMRDLIDEASGHALRSYVVPTGINRGMQAAIEQAPRERTGDGRVRFLSVGRLAKEKRLDVMVKAFRRADLPDAELVIVGDGDQRDVLKRLAAGADNIDFRWHLSALPAIAYELVNADALVLSSYRFDSQGLVITEAVAAGLPVLYCDDRLTVGLSQETALLTQPDTASLAQGFRALMDDALRRRMSAATTDLLPGLSPERTAQGYVEAYLDLIEREATSG</sequence>
<accession>A0A7H0H8K8</accession>
<dbReference type="Proteomes" id="UP000516117">
    <property type="component" value="Chromosome"/>
</dbReference>
<proteinExistence type="predicted"/>
<protein>
    <submittedName>
        <fullName evidence="5">Glycosyltransferase</fullName>
    </submittedName>
</protein>
<dbReference type="KEGG" id="tdf:H9L22_05890"/>
<dbReference type="SUPFAM" id="SSF53756">
    <property type="entry name" value="UDP-Glycosyltransferase/glycogen phosphorylase"/>
    <property type="match status" value="1"/>
</dbReference>
<gene>
    <name evidence="5" type="ORF">H9L22_05890</name>
</gene>
<dbReference type="Pfam" id="PF13439">
    <property type="entry name" value="Glyco_transf_4"/>
    <property type="match status" value="1"/>
</dbReference>
<evidence type="ECO:0000256" key="2">
    <source>
        <dbReference type="ARBA" id="ARBA00022679"/>
    </source>
</evidence>
<evidence type="ECO:0000259" key="3">
    <source>
        <dbReference type="Pfam" id="PF00534"/>
    </source>
</evidence>
<dbReference type="Gene3D" id="3.40.50.2000">
    <property type="entry name" value="Glycogen Phosphorylase B"/>
    <property type="match status" value="2"/>
</dbReference>
<dbReference type="PANTHER" id="PTHR45947:SF3">
    <property type="entry name" value="SULFOQUINOVOSYL TRANSFERASE SQD2"/>
    <property type="match status" value="1"/>
</dbReference>
<dbReference type="RefSeq" id="WP_187721973.1">
    <property type="nucleotide sequence ID" value="NZ_BAABBL010000003.1"/>
</dbReference>
<feature type="domain" description="Glycosyltransferase subfamily 4-like N-terminal" evidence="4">
    <location>
        <begin position="17"/>
        <end position="218"/>
    </location>
</feature>
<dbReference type="GO" id="GO:1901137">
    <property type="term" value="P:carbohydrate derivative biosynthetic process"/>
    <property type="evidence" value="ECO:0007669"/>
    <property type="project" value="UniProtKB-ARBA"/>
</dbReference>
<dbReference type="InterPro" id="IPR050194">
    <property type="entry name" value="Glycosyltransferase_grp1"/>
</dbReference>
<evidence type="ECO:0000313" key="6">
    <source>
        <dbReference type="Proteomes" id="UP000516117"/>
    </source>
</evidence>
<name>A0A7H0H8K8_9ACTN</name>
<feature type="domain" description="Glycosyl transferase family 1" evidence="3">
    <location>
        <begin position="233"/>
        <end position="382"/>
    </location>
</feature>
<evidence type="ECO:0000259" key="4">
    <source>
        <dbReference type="Pfam" id="PF13439"/>
    </source>
</evidence>
<reference evidence="5 6" key="1">
    <citation type="submission" date="2020-08" db="EMBL/GenBank/DDBJ databases">
        <title>Genome sequence of Tessaracoccus defluvii JCM 17540T.</title>
        <authorList>
            <person name="Hyun D.-W."/>
            <person name="Bae J.-W."/>
        </authorList>
    </citation>
    <scope>NUCLEOTIDE SEQUENCE [LARGE SCALE GENOMIC DNA]</scope>
    <source>
        <strain evidence="5 6">JCM 17540</strain>
    </source>
</reference>
<organism evidence="5 6">
    <name type="scientific">Tessaracoccus defluvii</name>
    <dbReference type="NCBI Taxonomy" id="1285901"/>
    <lineage>
        <taxon>Bacteria</taxon>
        <taxon>Bacillati</taxon>
        <taxon>Actinomycetota</taxon>
        <taxon>Actinomycetes</taxon>
        <taxon>Propionibacteriales</taxon>
        <taxon>Propionibacteriaceae</taxon>
        <taxon>Tessaracoccus</taxon>
    </lineage>
</organism>
<dbReference type="GO" id="GO:0016757">
    <property type="term" value="F:glycosyltransferase activity"/>
    <property type="evidence" value="ECO:0007669"/>
    <property type="project" value="UniProtKB-KW"/>
</dbReference>
<dbReference type="InterPro" id="IPR028098">
    <property type="entry name" value="Glyco_trans_4-like_N"/>
</dbReference>
<keyword evidence="2 5" id="KW-0808">Transferase</keyword>